<dbReference type="InterPro" id="IPR029058">
    <property type="entry name" value="AB_hydrolase_fold"/>
</dbReference>
<dbReference type="SUPFAM" id="SSF53474">
    <property type="entry name" value="alpha/beta-Hydrolases"/>
    <property type="match status" value="1"/>
</dbReference>
<dbReference type="AlphaFoldDB" id="A0A0K0EAM0"/>
<evidence type="ECO:0000259" key="2">
    <source>
        <dbReference type="Pfam" id="PF00326"/>
    </source>
</evidence>
<feature type="compositionally biased region" description="Basic residues" evidence="1">
    <location>
        <begin position="53"/>
        <end position="70"/>
    </location>
</feature>
<dbReference type="InterPro" id="IPR001375">
    <property type="entry name" value="Peptidase_S9_cat"/>
</dbReference>
<dbReference type="Pfam" id="PF00326">
    <property type="entry name" value="Peptidase_S9"/>
    <property type="match status" value="1"/>
</dbReference>
<feature type="domain" description="Peptidase S9 prolyl oligopeptidase catalytic" evidence="2">
    <location>
        <begin position="426"/>
        <end position="556"/>
    </location>
</feature>
<evidence type="ECO:0000313" key="3">
    <source>
        <dbReference type="WBParaSite" id="SSTP_0000654400.1"/>
    </source>
</evidence>
<dbReference type="PANTHER" id="PTHR12277">
    <property type="entry name" value="ALPHA/BETA HYDROLASE DOMAIN-CONTAINING PROTEIN"/>
    <property type="match status" value="1"/>
</dbReference>
<name>A0A0K0EAM0_STRER</name>
<evidence type="ECO:0000256" key="1">
    <source>
        <dbReference type="SAM" id="MobiDB-lite"/>
    </source>
</evidence>
<feature type="compositionally biased region" description="Basic residues" evidence="1">
    <location>
        <begin position="90"/>
        <end position="107"/>
    </location>
</feature>
<protein>
    <submittedName>
        <fullName evidence="3">Peptidase_S9 domain-containing protein</fullName>
    </submittedName>
</protein>
<organism evidence="3">
    <name type="scientific">Strongyloides stercoralis</name>
    <name type="common">Threadworm</name>
    <dbReference type="NCBI Taxonomy" id="6248"/>
    <lineage>
        <taxon>Eukaryota</taxon>
        <taxon>Metazoa</taxon>
        <taxon>Ecdysozoa</taxon>
        <taxon>Nematoda</taxon>
        <taxon>Chromadorea</taxon>
        <taxon>Rhabditida</taxon>
        <taxon>Tylenchina</taxon>
        <taxon>Panagrolaimomorpha</taxon>
        <taxon>Strongyloidoidea</taxon>
        <taxon>Strongyloididae</taxon>
        <taxon>Strongyloides</taxon>
    </lineage>
</organism>
<dbReference type="STRING" id="6248.A0A0K0EAM0"/>
<proteinExistence type="predicted"/>
<sequence length="587" mass="67628">MSKKSEKSNLNKRNSLKYEKNVNEMKKEAKSRCKVLKRNSDNIALSKSDHKLKAITKKKLGSKILHRKASSIKEKNCKTSNKQSKDISKSKSKSRSKSKSKKRTKFKSIKGAPLSFWKYLNNPQNHETFDVFLKTTNSERNISTASEKTRKKMASTIKKSQSLSMPITSLKYNKHKQEYLTKFVHDDLITNESDEAFLKNLKTINNDEYFIQCNCVGSESSLKIRIDKSKKLWRNAKNLFKIFFVPEAERNFTEKAIFWPQKSNYYFYQIKNYENKSFNIQHLYLMKKYKLLTENNVINEDTKLKLEEIYSNVITNVTNEDRPKGEYLFGHTHPCYVLTDKIKSFFIKDNQNGDLIPCAYTITGMKTKYTLIYSHPNAYSLEDLIIGYPNIYDIAKFLNVEIIAYEYPGYGICDGKPTEEGLYNRLIAVYNYLIKKKKVLPSEIILLGYSLGGALSIMGAANKRNVGGLILFATPASFKSCIKHKLFCTSSVSDKKKNDNEPFDVASNIQMIRCPTLVIHSKADKIVPISHCNVLLKYLGKKAEYLLLEDVSHNGTERSVEVWLTVKKFLIEGLPRIKKNNLKINTN</sequence>
<dbReference type="GO" id="GO:0006508">
    <property type="term" value="P:proteolysis"/>
    <property type="evidence" value="ECO:0007669"/>
    <property type="project" value="InterPro"/>
</dbReference>
<accession>A0A0K0EAM0</accession>
<feature type="compositionally biased region" description="Basic and acidic residues" evidence="1">
    <location>
        <begin position="16"/>
        <end position="31"/>
    </location>
</feature>
<dbReference type="WBParaSite" id="SSTP_0000654400.1">
    <property type="protein sequence ID" value="SSTP_0000654400.1"/>
    <property type="gene ID" value="SSTP_0000654400"/>
</dbReference>
<dbReference type="GO" id="GO:0008236">
    <property type="term" value="F:serine-type peptidase activity"/>
    <property type="evidence" value="ECO:0007669"/>
    <property type="project" value="InterPro"/>
</dbReference>
<feature type="region of interest" description="Disordered" evidence="1">
    <location>
        <begin position="1"/>
        <end position="107"/>
    </location>
</feature>
<reference evidence="3" key="1">
    <citation type="submission" date="2015-08" db="UniProtKB">
        <authorList>
            <consortium name="WormBaseParasite"/>
        </authorList>
    </citation>
    <scope>IDENTIFICATION</scope>
</reference>
<dbReference type="Gene3D" id="3.40.50.1820">
    <property type="entry name" value="alpha/beta hydrolase"/>
    <property type="match status" value="1"/>
</dbReference>
<dbReference type="PANTHER" id="PTHR12277:SF197">
    <property type="entry name" value="CHROMOSOME UNDETERMINED SCAFFOLD_38, WHOLE GENOME SHOTGUN SEQUENCE"/>
    <property type="match status" value="1"/>
</dbReference>
<feature type="compositionally biased region" description="Basic and acidic residues" evidence="1">
    <location>
        <begin position="71"/>
        <end position="89"/>
    </location>
</feature>